<dbReference type="InterPro" id="IPR016035">
    <property type="entry name" value="Acyl_Trfase/lysoPLipase"/>
</dbReference>
<dbReference type="InterPro" id="IPR036034">
    <property type="entry name" value="PDZ_sf"/>
</dbReference>
<proteinExistence type="predicted"/>
<dbReference type="PROSITE" id="PS51635">
    <property type="entry name" value="PNPLA"/>
    <property type="match status" value="1"/>
</dbReference>
<dbReference type="GO" id="GO:0019433">
    <property type="term" value="P:triglyceride catabolic process"/>
    <property type="evidence" value="ECO:0000318"/>
    <property type="project" value="GO_Central"/>
</dbReference>
<dbReference type="InParanoid" id="A0A7M7P8C0"/>
<dbReference type="GeneID" id="115925507"/>
<reference evidence="6" key="1">
    <citation type="submission" date="2015-02" db="EMBL/GenBank/DDBJ databases">
        <title>Genome sequencing for Strongylocentrotus purpuratus.</title>
        <authorList>
            <person name="Murali S."/>
            <person name="Liu Y."/>
            <person name="Vee V."/>
            <person name="English A."/>
            <person name="Wang M."/>
            <person name="Skinner E."/>
            <person name="Han Y."/>
            <person name="Muzny D.M."/>
            <person name="Worley K.C."/>
            <person name="Gibbs R.A."/>
        </authorList>
    </citation>
    <scope>NUCLEOTIDE SEQUENCE</scope>
</reference>
<accession>A0A7M7P8C0</accession>
<evidence type="ECO:0000256" key="1">
    <source>
        <dbReference type="ARBA" id="ARBA00023098"/>
    </source>
</evidence>
<feature type="domain" description="PNPLA" evidence="4">
    <location>
        <begin position="11"/>
        <end position="174"/>
    </location>
</feature>
<evidence type="ECO:0000259" key="4">
    <source>
        <dbReference type="PROSITE" id="PS51635"/>
    </source>
</evidence>
<name>A0A7M7P8C0_STRPU</name>
<evidence type="ECO:0000313" key="6">
    <source>
        <dbReference type="Proteomes" id="UP000007110"/>
    </source>
</evidence>
<dbReference type="AlphaFoldDB" id="A0A7M7P8C0"/>
<evidence type="ECO:0000259" key="3">
    <source>
        <dbReference type="PROSITE" id="PS50106"/>
    </source>
</evidence>
<dbReference type="PANTHER" id="PTHR12406">
    <property type="entry name" value="CALCIUM-INDEPENDENT PHOSPHOLIPASE A2 IPLA2 -RELATED"/>
    <property type="match status" value="1"/>
</dbReference>
<dbReference type="Gene3D" id="2.30.42.10">
    <property type="match status" value="1"/>
</dbReference>
<evidence type="ECO:0008006" key="7">
    <source>
        <dbReference type="Google" id="ProtNLM"/>
    </source>
</evidence>
<dbReference type="SMART" id="SM00228">
    <property type="entry name" value="PDZ"/>
    <property type="match status" value="1"/>
</dbReference>
<dbReference type="GO" id="GO:0055088">
    <property type="term" value="P:lipid homeostasis"/>
    <property type="evidence" value="ECO:0000318"/>
    <property type="project" value="GO_Central"/>
</dbReference>
<dbReference type="Proteomes" id="UP000007110">
    <property type="component" value="Unassembled WGS sequence"/>
</dbReference>
<dbReference type="PROSITE" id="PS50106">
    <property type="entry name" value="PDZ"/>
    <property type="match status" value="1"/>
</dbReference>
<comment type="caution">
    <text evidence="2">Lacks conserved residue(s) required for the propagation of feature annotation.</text>
</comment>
<evidence type="ECO:0000313" key="5">
    <source>
        <dbReference type="EnsemblMetazoa" id="XP_030845355"/>
    </source>
</evidence>
<dbReference type="GO" id="GO:0004806">
    <property type="term" value="F:triacylglycerol lipase activity"/>
    <property type="evidence" value="ECO:0000318"/>
    <property type="project" value="GO_Central"/>
</dbReference>
<dbReference type="InterPro" id="IPR033562">
    <property type="entry name" value="PLPL"/>
</dbReference>
<dbReference type="SUPFAM" id="SSF50156">
    <property type="entry name" value="PDZ domain-like"/>
    <property type="match status" value="1"/>
</dbReference>
<dbReference type="GO" id="GO:0005737">
    <property type="term" value="C:cytoplasm"/>
    <property type="evidence" value="ECO:0000318"/>
    <property type="project" value="GO_Central"/>
</dbReference>
<dbReference type="SUPFAM" id="SSF52151">
    <property type="entry name" value="FabD/lysophospholipase-like"/>
    <property type="match status" value="1"/>
</dbReference>
<protein>
    <recommendedName>
        <fullName evidence="7">PDZ domain-containing protein</fullName>
    </recommendedName>
</protein>
<dbReference type="InterPro" id="IPR001478">
    <property type="entry name" value="PDZ"/>
</dbReference>
<dbReference type="FunFam" id="2.30.42.10:FF:000281">
    <property type="entry name" value="Usher syndrome 1C"/>
    <property type="match status" value="1"/>
</dbReference>
<dbReference type="GO" id="GO:0016020">
    <property type="term" value="C:membrane"/>
    <property type="evidence" value="ECO:0000318"/>
    <property type="project" value="GO_Central"/>
</dbReference>
<evidence type="ECO:0000256" key="2">
    <source>
        <dbReference type="PROSITE-ProRule" id="PRU01161"/>
    </source>
</evidence>
<reference evidence="5" key="2">
    <citation type="submission" date="2021-01" db="UniProtKB">
        <authorList>
            <consortium name="EnsemblMetazoa"/>
        </authorList>
    </citation>
    <scope>IDENTIFICATION</scope>
</reference>
<keyword evidence="6" id="KW-1185">Reference proteome</keyword>
<dbReference type="GO" id="GO:0005811">
    <property type="term" value="C:lipid droplet"/>
    <property type="evidence" value="ECO:0000318"/>
    <property type="project" value="GO_Central"/>
</dbReference>
<dbReference type="InterPro" id="IPR002641">
    <property type="entry name" value="PNPLA_dom"/>
</dbReference>
<dbReference type="KEGG" id="spu:115925507"/>
<feature type="domain" description="PDZ" evidence="3">
    <location>
        <begin position="214"/>
        <end position="284"/>
    </location>
</feature>
<dbReference type="OrthoDB" id="197155at2759"/>
<sequence>MTSHVSPPFNLSFTEASFFGLSNLGVAQCLLDHGTVVLSQMQAIGGSSSSAIIAAIIATAPEKLADLLYGLYDIVDEMSPLPNGAITPGFDFIGRLRALLDRLLPITAHQLASHKLFIKATELRLVDKYDALTVHDVDQGTSSCVRSKGPKVFEVGDRAWALGAEVQISSYASREELIEVILGSVFVPWFTTWTPPSFDGKFTTRQIDDRTLRKVEIVKDGPLEMYLEGGSITPLLGRVVVAEVLEDGAAAKSGAISKGDQILMLEGKKLIDVPLETAQLTFKDYMKGKLDVSIINANIKK</sequence>
<dbReference type="EnsemblMetazoa" id="XM_030989495">
    <property type="protein sequence ID" value="XP_030845355"/>
    <property type="gene ID" value="LOC115925507"/>
</dbReference>
<dbReference type="Pfam" id="PF00595">
    <property type="entry name" value="PDZ"/>
    <property type="match status" value="1"/>
</dbReference>
<keyword evidence="1" id="KW-0443">Lipid metabolism</keyword>
<organism evidence="5 6">
    <name type="scientific">Strongylocentrotus purpuratus</name>
    <name type="common">Purple sea urchin</name>
    <dbReference type="NCBI Taxonomy" id="7668"/>
    <lineage>
        <taxon>Eukaryota</taxon>
        <taxon>Metazoa</taxon>
        <taxon>Echinodermata</taxon>
        <taxon>Eleutherozoa</taxon>
        <taxon>Echinozoa</taxon>
        <taxon>Echinoidea</taxon>
        <taxon>Euechinoidea</taxon>
        <taxon>Echinacea</taxon>
        <taxon>Camarodonta</taxon>
        <taxon>Echinidea</taxon>
        <taxon>Strongylocentrotidae</taxon>
        <taxon>Strongylocentrotus</taxon>
    </lineage>
</organism>
<dbReference type="PANTHER" id="PTHR12406:SF7">
    <property type="entry name" value="PATATIN-LIKE PHOSPHOLIPASE DOMAIN-CONTAINING PROTEIN 4"/>
    <property type="match status" value="1"/>
</dbReference>
<dbReference type="RefSeq" id="XP_030845355.1">
    <property type="nucleotide sequence ID" value="XM_030989495.1"/>
</dbReference>